<evidence type="ECO:0000256" key="1">
    <source>
        <dbReference type="ARBA" id="ARBA00008056"/>
    </source>
</evidence>
<dbReference type="InterPro" id="IPR027443">
    <property type="entry name" value="IPNS-like_sf"/>
</dbReference>
<name>A0A835KKF4_9POAL</name>
<sequence>MGNPIRLWSPYAFPPVAGLAPPVAGSSPPPSTSGPICKRHSPAALPPGLFVFLAPLLVQSIHPLALPIHGLARLSAVELKRPGDEPSCHRGGVAALASGERDKSRFLGTAGAGERDEFRFICMGGERDNAARMASEDTAHADVRNVRPQKRMAAAVDFDDEAAMAMFNFHETRAGVRGLVESGVTTVPPLFVAPTPPVTSPRRFSLPSVDLSLPRARAAVLVRAFARSYGIFQVTSHGVPPGAVASALSAIRAFNEQPFAARSRFYTTEAHASRAVTYATVPIPRPTDAEPATAPLMCWRDSLLDPDVRGIPTMCRDTLLEYRYMLTSLGWKVADLLLEGIGVGAERLGELGGCLMQCHYHPPCPEPELVMGSREHTDAGLFTVLAQDGVGGLQVRLDDGDWVDVAPVPGALLVNVGDLLKHDHNDLQVVSNDEYKSMEHRVVSKSTQEARVSIALFFNPVKHGKSDFFGPLPELVTAEKPARYRSLTWIQMLDNRSDLGHAKPSSLDHFRIPLN</sequence>
<dbReference type="GO" id="GO:0046872">
    <property type="term" value="F:metal ion binding"/>
    <property type="evidence" value="ECO:0007669"/>
    <property type="project" value="UniProtKB-KW"/>
</dbReference>
<evidence type="ECO:0000259" key="5">
    <source>
        <dbReference type="PROSITE" id="PS51471"/>
    </source>
</evidence>
<evidence type="ECO:0000313" key="6">
    <source>
        <dbReference type="EMBL" id="KAF8730416.1"/>
    </source>
</evidence>
<keyword evidence="2" id="KW-0479">Metal-binding</keyword>
<evidence type="ECO:0000256" key="3">
    <source>
        <dbReference type="ARBA" id="ARBA00023002"/>
    </source>
</evidence>
<keyword evidence="3" id="KW-0560">Oxidoreductase</keyword>
<dbReference type="PROSITE" id="PS51471">
    <property type="entry name" value="FE2OG_OXY"/>
    <property type="match status" value="1"/>
</dbReference>
<dbReference type="OrthoDB" id="642916at2759"/>
<dbReference type="InterPro" id="IPR026992">
    <property type="entry name" value="DIOX_N"/>
</dbReference>
<gene>
    <name evidence="6" type="ORF">HU200_016993</name>
</gene>
<comment type="similarity">
    <text evidence="1">Belongs to the iron/ascorbate-dependent oxidoreductase family.</text>
</comment>
<evidence type="ECO:0000313" key="7">
    <source>
        <dbReference type="Proteomes" id="UP000636709"/>
    </source>
</evidence>
<keyword evidence="7" id="KW-1185">Reference proteome</keyword>
<dbReference type="EMBL" id="JACEFO010001617">
    <property type="protein sequence ID" value="KAF8730416.1"/>
    <property type="molecule type" value="Genomic_DNA"/>
</dbReference>
<evidence type="ECO:0000256" key="4">
    <source>
        <dbReference type="ARBA" id="ARBA00023004"/>
    </source>
</evidence>
<dbReference type="Gene3D" id="2.60.120.330">
    <property type="entry name" value="B-lactam Antibiotic, Isopenicillin N Synthase, Chain"/>
    <property type="match status" value="1"/>
</dbReference>
<dbReference type="SUPFAM" id="SSF51197">
    <property type="entry name" value="Clavaminate synthase-like"/>
    <property type="match status" value="1"/>
</dbReference>
<evidence type="ECO:0000256" key="2">
    <source>
        <dbReference type="ARBA" id="ARBA00022723"/>
    </source>
</evidence>
<organism evidence="6 7">
    <name type="scientific">Digitaria exilis</name>
    <dbReference type="NCBI Taxonomy" id="1010633"/>
    <lineage>
        <taxon>Eukaryota</taxon>
        <taxon>Viridiplantae</taxon>
        <taxon>Streptophyta</taxon>
        <taxon>Embryophyta</taxon>
        <taxon>Tracheophyta</taxon>
        <taxon>Spermatophyta</taxon>
        <taxon>Magnoliopsida</taxon>
        <taxon>Liliopsida</taxon>
        <taxon>Poales</taxon>
        <taxon>Poaceae</taxon>
        <taxon>PACMAD clade</taxon>
        <taxon>Panicoideae</taxon>
        <taxon>Panicodae</taxon>
        <taxon>Paniceae</taxon>
        <taxon>Anthephorinae</taxon>
        <taxon>Digitaria</taxon>
    </lineage>
</organism>
<protein>
    <recommendedName>
        <fullName evidence="5">Fe2OG dioxygenase domain-containing protein</fullName>
    </recommendedName>
</protein>
<dbReference type="Pfam" id="PF03171">
    <property type="entry name" value="2OG-FeII_Oxy"/>
    <property type="match status" value="1"/>
</dbReference>
<comment type="caution">
    <text evidence="6">The sequence shown here is derived from an EMBL/GenBank/DDBJ whole genome shotgun (WGS) entry which is preliminary data.</text>
</comment>
<feature type="domain" description="Fe2OG dioxygenase" evidence="5">
    <location>
        <begin position="350"/>
        <end position="460"/>
    </location>
</feature>
<dbReference type="InterPro" id="IPR005123">
    <property type="entry name" value="Oxoglu/Fe-dep_dioxygenase_dom"/>
</dbReference>
<keyword evidence="4" id="KW-0408">Iron</keyword>
<dbReference type="AlphaFoldDB" id="A0A835KKF4"/>
<accession>A0A835KKF4</accession>
<dbReference type="GO" id="GO:0051213">
    <property type="term" value="F:dioxygenase activity"/>
    <property type="evidence" value="ECO:0007669"/>
    <property type="project" value="UniProtKB-ARBA"/>
</dbReference>
<dbReference type="Proteomes" id="UP000636709">
    <property type="component" value="Unassembled WGS sequence"/>
</dbReference>
<dbReference type="FunFam" id="2.60.120.330:FF:000026">
    <property type="entry name" value="DIBOA-glucoside dioxygenase BX6"/>
    <property type="match status" value="1"/>
</dbReference>
<reference evidence="6" key="1">
    <citation type="submission" date="2020-07" db="EMBL/GenBank/DDBJ databases">
        <title>Genome sequence and genetic diversity analysis of an under-domesticated orphan crop, white fonio (Digitaria exilis).</title>
        <authorList>
            <person name="Bennetzen J.L."/>
            <person name="Chen S."/>
            <person name="Ma X."/>
            <person name="Wang X."/>
            <person name="Yssel A.E.J."/>
            <person name="Chaluvadi S.R."/>
            <person name="Johnson M."/>
            <person name="Gangashetty P."/>
            <person name="Hamidou F."/>
            <person name="Sanogo M.D."/>
            <person name="Zwaenepoel A."/>
            <person name="Wallace J."/>
            <person name="Van De Peer Y."/>
            <person name="Van Deynze A."/>
        </authorList>
    </citation>
    <scope>NUCLEOTIDE SEQUENCE</scope>
    <source>
        <tissue evidence="6">Leaves</tissue>
    </source>
</reference>
<dbReference type="Pfam" id="PF14226">
    <property type="entry name" value="DIOX_N"/>
    <property type="match status" value="1"/>
</dbReference>
<proteinExistence type="inferred from homology"/>
<dbReference type="PANTHER" id="PTHR10209:SF662">
    <property type="entry name" value="OS01G0536400 PROTEIN"/>
    <property type="match status" value="1"/>
</dbReference>
<dbReference type="InterPro" id="IPR044861">
    <property type="entry name" value="IPNS-like_FE2OG_OXY"/>
</dbReference>
<dbReference type="PANTHER" id="PTHR10209">
    <property type="entry name" value="OXIDOREDUCTASE, 2OG-FE II OXYGENASE FAMILY PROTEIN"/>
    <property type="match status" value="1"/>
</dbReference>